<accession>A0ABV4U403</accession>
<dbReference type="SUPFAM" id="SSF48371">
    <property type="entry name" value="ARM repeat"/>
    <property type="match status" value="1"/>
</dbReference>
<dbReference type="SMART" id="SM00567">
    <property type="entry name" value="EZ_HEAT"/>
    <property type="match status" value="3"/>
</dbReference>
<dbReference type="InterPro" id="IPR016024">
    <property type="entry name" value="ARM-type_fold"/>
</dbReference>
<gene>
    <name evidence="2" type="ORF">ACERK3_08515</name>
</gene>
<dbReference type="PROSITE" id="PS50077">
    <property type="entry name" value="HEAT_REPEAT"/>
    <property type="match status" value="1"/>
</dbReference>
<dbReference type="InterPro" id="IPR021133">
    <property type="entry name" value="HEAT_type_2"/>
</dbReference>
<dbReference type="EMBL" id="JBGUBD010000004">
    <property type="protein sequence ID" value="MFA9478337.1"/>
    <property type="molecule type" value="Genomic_DNA"/>
</dbReference>
<dbReference type="Proteomes" id="UP001575105">
    <property type="component" value="Unassembled WGS sequence"/>
</dbReference>
<dbReference type="InterPro" id="IPR004155">
    <property type="entry name" value="PBS_lyase_HEAT"/>
</dbReference>
<feature type="transmembrane region" description="Helical" evidence="1">
    <location>
        <begin position="16"/>
        <end position="38"/>
    </location>
</feature>
<evidence type="ECO:0000313" key="2">
    <source>
        <dbReference type="EMBL" id="MFA9478337.1"/>
    </source>
</evidence>
<dbReference type="RefSeq" id="WP_425345259.1">
    <property type="nucleotide sequence ID" value="NZ_JBGUBD010000004.1"/>
</dbReference>
<evidence type="ECO:0008006" key="4">
    <source>
        <dbReference type="Google" id="ProtNLM"/>
    </source>
</evidence>
<keyword evidence="1" id="KW-1133">Transmembrane helix</keyword>
<name>A0ABV4U403_9BACT</name>
<dbReference type="Gene3D" id="1.25.10.10">
    <property type="entry name" value="Leucine-rich Repeat Variant"/>
    <property type="match status" value="1"/>
</dbReference>
<evidence type="ECO:0000313" key="3">
    <source>
        <dbReference type="Proteomes" id="UP001575105"/>
    </source>
</evidence>
<protein>
    <recommendedName>
        <fullName evidence="4">HEAT repeat protein</fullName>
    </recommendedName>
</protein>
<reference evidence="2 3" key="1">
    <citation type="submission" date="2024-08" db="EMBL/GenBank/DDBJ databases">
        <title>Whole-genome sequencing of halo(alkali)philic microorganisms from hypersaline lakes.</title>
        <authorList>
            <person name="Sorokin D.Y."/>
            <person name="Merkel A.Y."/>
            <person name="Messina E."/>
            <person name="Yakimov M."/>
        </authorList>
    </citation>
    <scope>NUCLEOTIDE SEQUENCE [LARGE SCALE GENOMIC DNA]</scope>
    <source>
        <strain evidence="2 3">AB-hyl4</strain>
    </source>
</reference>
<dbReference type="InterPro" id="IPR011989">
    <property type="entry name" value="ARM-like"/>
</dbReference>
<organism evidence="2 3">
    <name type="scientific">Natronomicrosphaera hydrolytica</name>
    <dbReference type="NCBI Taxonomy" id="3242702"/>
    <lineage>
        <taxon>Bacteria</taxon>
        <taxon>Pseudomonadati</taxon>
        <taxon>Planctomycetota</taxon>
        <taxon>Phycisphaerae</taxon>
        <taxon>Phycisphaerales</taxon>
        <taxon>Phycisphaeraceae</taxon>
        <taxon>Natronomicrosphaera</taxon>
    </lineage>
</organism>
<keyword evidence="1" id="KW-0812">Transmembrane</keyword>
<proteinExistence type="predicted"/>
<evidence type="ECO:0000256" key="1">
    <source>
        <dbReference type="SAM" id="Phobius"/>
    </source>
</evidence>
<keyword evidence="3" id="KW-1185">Reference proteome</keyword>
<comment type="caution">
    <text evidence="2">The sequence shown here is derived from an EMBL/GenBank/DDBJ whole genome shotgun (WGS) entry which is preliminary data.</text>
</comment>
<sequence>MARPQTRKPGWRRSHLIALVISVMLSLTLVLPGVYWFGPDVHRWMMLRDLSADDLERRERALNFVFRRAADDERVRHGAVRELEQMTDEDHFQALVRALDLAGVWRRPTVTDEPWLRWLKSIAELPEPTSRLRAAQRLTALADMADDERLAELLETLVNDDDANVRYNALAATAELAGATSSAEARLPYESLIVGRTHDGEPAIAREAWLLVGLLDPVFGRSANWRDAQPSVAEAMVWASVQTNPDRPLVAAEAMNDVDVPARVRRAAAYALAFAEADAAAEALLPMIETAVAGEQVDGVVLWRAVRGVPTTEQAMALLAELATQRRESGKADRIELAALHRGATKSLHTSDGDDQANALRELAVLEHHWLTGTSPDAMPDAPPAGDMVRLLRVATAAEPNMSDLRPLLRHGEARLRDLACVVAVERFDNDVLDATIAELLVDYHDGAKISGAMLAGMTGLQLELLRERASRQSNWAVGQMMRLGLWMQGAEPTLDGRASRLLARRELPKSSMLLALLHRDPAAAWDELLAPQGEPTIDLVQLFDHYRWWYIARRSLPDDAPPLWWWADRPLQQMQVDVLRSWYLLHRHTLRSPAHEAARFTP</sequence>
<keyword evidence="1" id="KW-0472">Membrane</keyword>